<dbReference type="InterPro" id="IPR002014">
    <property type="entry name" value="VHS_dom"/>
</dbReference>
<proteinExistence type="predicted"/>
<evidence type="ECO:0000313" key="5">
    <source>
        <dbReference type="EMBL" id="KAJ3506981.1"/>
    </source>
</evidence>
<dbReference type="CDD" id="cd16980">
    <property type="entry name" value="VHS_Lsb5"/>
    <property type="match status" value="1"/>
</dbReference>
<feature type="region of interest" description="Disordered" evidence="3">
    <location>
        <begin position="321"/>
        <end position="471"/>
    </location>
</feature>
<dbReference type="Pfam" id="PF00790">
    <property type="entry name" value="VHS"/>
    <property type="match status" value="1"/>
</dbReference>
<evidence type="ECO:0000256" key="2">
    <source>
        <dbReference type="ARBA" id="ARBA00022927"/>
    </source>
</evidence>
<dbReference type="InterPro" id="IPR044103">
    <property type="entry name" value="GAT_LSB5"/>
</dbReference>
<feature type="compositionally biased region" description="Basic and acidic residues" evidence="3">
    <location>
        <begin position="172"/>
        <end position="204"/>
    </location>
</feature>
<comment type="caution">
    <text evidence="5">The sequence shown here is derived from an EMBL/GenBank/DDBJ whole genome shotgun (WGS) entry which is preliminary data.</text>
</comment>
<gene>
    <name evidence="5" type="ORF">NLJ89_g6556</name>
</gene>
<evidence type="ECO:0000256" key="1">
    <source>
        <dbReference type="ARBA" id="ARBA00022448"/>
    </source>
</evidence>
<dbReference type="GO" id="GO:0035091">
    <property type="term" value="F:phosphatidylinositol binding"/>
    <property type="evidence" value="ECO:0007669"/>
    <property type="project" value="InterPro"/>
</dbReference>
<dbReference type="GO" id="GO:0006897">
    <property type="term" value="P:endocytosis"/>
    <property type="evidence" value="ECO:0007669"/>
    <property type="project" value="InterPro"/>
</dbReference>
<dbReference type="SUPFAM" id="SSF48464">
    <property type="entry name" value="ENTH/VHS domain"/>
    <property type="match status" value="1"/>
</dbReference>
<reference evidence="5" key="1">
    <citation type="submission" date="2022-07" db="EMBL/GenBank/DDBJ databases">
        <title>Genome Sequence of Agrocybe chaxingu.</title>
        <authorList>
            <person name="Buettner E."/>
        </authorList>
    </citation>
    <scope>NUCLEOTIDE SEQUENCE</scope>
    <source>
        <strain evidence="5">MP-N11</strain>
    </source>
</reference>
<sequence>MSALSFAKQAFGRDKPHSSITDWVDILTSPNIQEEAYDGIPELVDAINLQAASGPTEASRALRKKLKHGNAHQQYRAMVLLKALVENCGQKFQSTFADGHLTDAIKHLANDYNTDKRVKKKVLLVLASWREQYKDDPSMSTVAGLYKQCRGAERRPVGQQELAHMMGLSTTPEEKRKSEKEEAKKLAKQREKEEQARRLEEAKKKKRVPFDFEKDKPKVLESIVEGSQASSNLVNAITLVNLQTDSLLTNERVQECLTKAKQARKPVVRYIQLVENEEVIGTLIETNDRIVSALEMYEQVSASTTNPESEDTAAVTSALSATTLNSPGSEPSPRAKDDVFKGKERSISETAPAHVHPDLEDLNFGALGGSSTRLPAPMRPSTALSDEGFENEQDQDRRGSLSDFSDYESSDEETHRANAGSWSKSKRNYVTVSDNEEETAVPFASGSRKQTNPADDDPFADPFADEKAIRT</sequence>
<dbReference type="GO" id="GO:0043130">
    <property type="term" value="F:ubiquitin binding"/>
    <property type="evidence" value="ECO:0007669"/>
    <property type="project" value="InterPro"/>
</dbReference>
<dbReference type="PROSITE" id="PS50179">
    <property type="entry name" value="VHS"/>
    <property type="match status" value="1"/>
</dbReference>
<feature type="domain" description="VHS" evidence="4">
    <location>
        <begin position="27"/>
        <end position="148"/>
    </location>
</feature>
<dbReference type="GO" id="GO:0007034">
    <property type="term" value="P:vacuolar transport"/>
    <property type="evidence" value="ECO:0007669"/>
    <property type="project" value="UniProtKB-ARBA"/>
</dbReference>
<feature type="region of interest" description="Disordered" evidence="3">
    <location>
        <begin position="166"/>
        <end position="204"/>
    </location>
</feature>
<keyword evidence="6" id="KW-1185">Reference proteome</keyword>
<dbReference type="InterPro" id="IPR038425">
    <property type="entry name" value="GAT_sf"/>
</dbReference>
<evidence type="ECO:0000259" key="4">
    <source>
        <dbReference type="PROSITE" id="PS50179"/>
    </source>
</evidence>
<dbReference type="InterPro" id="IPR008942">
    <property type="entry name" value="ENTH_VHS"/>
</dbReference>
<dbReference type="GO" id="GO:0051666">
    <property type="term" value="P:actin cortical patch localization"/>
    <property type="evidence" value="ECO:0007669"/>
    <property type="project" value="TreeGrafter"/>
</dbReference>
<dbReference type="AlphaFoldDB" id="A0A9W8MWA2"/>
<dbReference type="GO" id="GO:0015031">
    <property type="term" value="P:protein transport"/>
    <property type="evidence" value="ECO:0007669"/>
    <property type="project" value="UniProtKB-KW"/>
</dbReference>
<dbReference type="EMBL" id="JANKHO010000706">
    <property type="protein sequence ID" value="KAJ3506981.1"/>
    <property type="molecule type" value="Genomic_DNA"/>
</dbReference>
<name>A0A9W8MWA2_9AGAR</name>
<dbReference type="CDD" id="cd14232">
    <property type="entry name" value="GAT_LSB5"/>
    <property type="match status" value="1"/>
</dbReference>
<dbReference type="SUPFAM" id="SSF89009">
    <property type="entry name" value="GAT-like domain"/>
    <property type="match status" value="1"/>
</dbReference>
<keyword evidence="1" id="KW-0813">Transport</keyword>
<dbReference type="Pfam" id="PF03127">
    <property type="entry name" value="GAT"/>
    <property type="match status" value="1"/>
</dbReference>
<dbReference type="InterPro" id="IPR004152">
    <property type="entry name" value="GAT_dom"/>
</dbReference>
<feature type="compositionally biased region" description="Basic and acidic residues" evidence="3">
    <location>
        <begin position="333"/>
        <end position="347"/>
    </location>
</feature>
<dbReference type="OrthoDB" id="10068368at2759"/>
<evidence type="ECO:0000313" key="6">
    <source>
        <dbReference type="Proteomes" id="UP001148786"/>
    </source>
</evidence>
<dbReference type="PANTHER" id="PTHR47789:SF1">
    <property type="entry name" value="LAS SEVENTEEN-BINDING PROTEIN 5"/>
    <property type="match status" value="1"/>
</dbReference>
<evidence type="ECO:0000256" key="3">
    <source>
        <dbReference type="SAM" id="MobiDB-lite"/>
    </source>
</evidence>
<dbReference type="SMART" id="SM00288">
    <property type="entry name" value="VHS"/>
    <property type="match status" value="1"/>
</dbReference>
<keyword evidence="2" id="KW-0653">Protein transport</keyword>
<dbReference type="GO" id="GO:0007015">
    <property type="term" value="P:actin filament organization"/>
    <property type="evidence" value="ECO:0007669"/>
    <property type="project" value="InterPro"/>
</dbReference>
<organism evidence="5 6">
    <name type="scientific">Agrocybe chaxingu</name>
    <dbReference type="NCBI Taxonomy" id="84603"/>
    <lineage>
        <taxon>Eukaryota</taxon>
        <taxon>Fungi</taxon>
        <taxon>Dikarya</taxon>
        <taxon>Basidiomycota</taxon>
        <taxon>Agaricomycotina</taxon>
        <taxon>Agaricomycetes</taxon>
        <taxon>Agaricomycetidae</taxon>
        <taxon>Agaricales</taxon>
        <taxon>Agaricineae</taxon>
        <taxon>Strophariaceae</taxon>
        <taxon>Agrocybe</taxon>
    </lineage>
</organism>
<protein>
    <recommendedName>
        <fullName evidence="4">VHS domain-containing protein</fullName>
    </recommendedName>
</protein>
<feature type="compositionally biased region" description="Polar residues" evidence="3">
    <location>
        <begin position="420"/>
        <end position="433"/>
    </location>
</feature>
<dbReference type="PANTHER" id="PTHR47789">
    <property type="entry name" value="LAS SEVENTEEN-BINDING PROTEIN 5"/>
    <property type="match status" value="1"/>
</dbReference>
<dbReference type="Gene3D" id="1.25.40.90">
    <property type="match status" value="1"/>
</dbReference>
<dbReference type="InterPro" id="IPR045007">
    <property type="entry name" value="LSB5"/>
</dbReference>
<dbReference type="Gene3D" id="1.20.58.160">
    <property type="match status" value="1"/>
</dbReference>
<dbReference type="GO" id="GO:0030479">
    <property type="term" value="C:actin cortical patch"/>
    <property type="evidence" value="ECO:0007669"/>
    <property type="project" value="TreeGrafter"/>
</dbReference>
<accession>A0A9W8MWA2</accession>
<dbReference type="Proteomes" id="UP001148786">
    <property type="component" value="Unassembled WGS sequence"/>
</dbReference>